<dbReference type="EMBL" id="CM009292">
    <property type="protein sequence ID" value="PNT43147.1"/>
    <property type="molecule type" value="Genomic_DNA"/>
</dbReference>
<evidence type="ECO:0000313" key="2">
    <source>
        <dbReference type="Proteomes" id="UP000006729"/>
    </source>
</evidence>
<proteinExistence type="predicted"/>
<gene>
    <name evidence="1" type="ORF">POPTR_003G017900</name>
</gene>
<name>A0A2K2B042_POPTR</name>
<organism evidence="1 2">
    <name type="scientific">Populus trichocarpa</name>
    <name type="common">Western balsam poplar</name>
    <name type="synonym">Populus balsamifera subsp. trichocarpa</name>
    <dbReference type="NCBI Taxonomy" id="3694"/>
    <lineage>
        <taxon>Eukaryota</taxon>
        <taxon>Viridiplantae</taxon>
        <taxon>Streptophyta</taxon>
        <taxon>Embryophyta</taxon>
        <taxon>Tracheophyta</taxon>
        <taxon>Spermatophyta</taxon>
        <taxon>Magnoliopsida</taxon>
        <taxon>eudicotyledons</taxon>
        <taxon>Gunneridae</taxon>
        <taxon>Pentapetalae</taxon>
        <taxon>rosids</taxon>
        <taxon>fabids</taxon>
        <taxon>Malpighiales</taxon>
        <taxon>Salicaceae</taxon>
        <taxon>Saliceae</taxon>
        <taxon>Populus</taxon>
    </lineage>
</organism>
<dbReference type="AlphaFoldDB" id="A0A2K2B042"/>
<protein>
    <submittedName>
        <fullName evidence="1">Uncharacterized protein</fullName>
    </submittedName>
</protein>
<dbReference type="Proteomes" id="UP000006729">
    <property type="component" value="Chromosome 3"/>
</dbReference>
<keyword evidence="2" id="KW-1185">Reference proteome</keyword>
<evidence type="ECO:0000313" key="1">
    <source>
        <dbReference type="EMBL" id="PNT43147.1"/>
    </source>
</evidence>
<accession>A0A2K2B042</accession>
<dbReference type="InParanoid" id="A0A2K2B042"/>
<sequence>MIIALTVKHFQIEVKKDDHGINGEALQDGSQEEARKFQQLRLKLKMANNWAGVSRFSRVNCETNCDWIVIVHLINALIIVLK</sequence>
<reference evidence="1 2" key="1">
    <citation type="journal article" date="2006" name="Science">
        <title>The genome of black cottonwood, Populus trichocarpa (Torr. &amp; Gray).</title>
        <authorList>
            <person name="Tuskan G.A."/>
            <person name="Difazio S."/>
            <person name="Jansson S."/>
            <person name="Bohlmann J."/>
            <person name="Grigoriev I."/>
            <person name="Hellsten U."/>
            <person name="Putnam N."/>
            <person name="Ralph S."/>
            <person name="Rombauts S."/>
            <person name="Salamov A."/>
            <person name="Schein J."/>
            <person name="Sterck L."/>
            <person name="Aerts A."/>
            <person name="Bhalerao R.R."/>
            <person name="Bhalerao R.P."/>
            <person name="Blaudez D."/>
            <person name="Boerjan W."/>
            <person name="Brun A."/>
            <person name="Brunner A."/>
            <person name="Busov V."/>
            <person name="Campbell M."/>
            <person name="Carlson J."/>
            <person name="Chalot M."/>
            <person name="Chapman J."/>
            <person name="Chen G.L."/>
            <person name="Cooper D."/>
            <person name="Coutinho P.M."/>
            <person name="Couturier J."/>
            <person name="Covert S."/>
            <person name="Cronk Q."/>
            <person name="Cunningham R."/>
            <person name="Davis J."/>
            <person name="Degroeve S."/>
            <person name="Dejardin A."/>
            <person name="Depamphilis C."/>
            <person name="Detter J."/>
            <person name="Dirks B."/>
            <person name="Dubchak I."/>
            <person name="Duplessis S."/>
            <person name="Ehlting J."/>
            <person name="Ellis B."/>
            <person name="Gendler K."/>
            <person name="Goodstein D."/>
            <person name="Gribskov M."/>
            <person name="Grimwood J."/>
            <person name="Groover A."/>
            <person name="Gunter L."/>
            <person name="Hamberger B."/>
            <person name="Heinze B."/>
            <person name="Helariutta Y."/>
            <person name="Henrissat B."/>
            <person name="Holligan D."/>
            <person name="Holt R."/>
            <person name="Huang W."/>
            <person name="Islam-Faridi N."/>
            <person name="Jones S."/>
            <person name="Jones-Rhoades M."/>
            <person name="Jorgensen R."/>
            <person name="Joshi C."/>
            <person name="Kangasjarvi J."/>
            <person name="Karlsson J."/>
            <person name="Kelleher C."/>
            <person name="Kirkpatrick R."/>
            <person name="Kirst M."/>
            <person name="Kohler A."/>
            <person name="Kalluri U."/>
            <person name="Larimer F."/>
            <person name="Leebens-Mack J."/>
            <person name="Leple J.C."/>
            <person name="Locascio P."/>
            <person name="Lou Y."/>
            <person name="Lucas S."/>
            <person name="Martin F."/>
            <person name="Montanini B."/>
            <person name="Napoli C."/>
            <person name="Nelson D.R."/>
            <person name="Nelson C."/>
            <person name="Nieminen K."/>
            <person name="Nilsson O."/>
            <person name="Pereda V."/>
            <person name="Peter G."/>
            <person name="Philippe R."/>
            <person name="Pilate G."/>
            <person name="Poliakov A."/>
            <person name="Razumovskaya J."/>
            <person name="Richardson P."/>
            <person name="Rinaldi C."/>
            <person name="Ritland K."/>
            <person name="Rouze P."/>
            <person name="Ryaboy D."/>
            <person name="Schmutz J."/>
            <person name="Schrader J."/>
            <person name="Segerman B."/>
            <person name="Shin H."/>
            <person name="Siddiqui A."/>
            <person name="Sterky F."/>
            <person name="Terry A."/>
            <person name="Tsai C.J."/>
            <person name="Uberbacher E."/>
            <person name="Unneberg P."/>
            <person name="Vahala J."/>
            <person name="Wall K."/>
            <person name="Wessler S."/>
            <person name="Yang G."/>
            <person name="Yin T."/>
            <person name="Douglas C."/>
            <person name="Marra M."/>
            <person name="Sandberg G."/>
            <person name="Van de Peer Y."/>
            <person name="Rokhsar D."/>
        </authorList>
    </citation>
    <scope>NUCLEOTIDE SEQUENCE [LARGE SCALE GENOMIC DNA]</scope>
    <source>
        <strain evidence="2">cv. Nisqually</strain>
    </source>
</reference>